<dbReference type="InterPro" id="IPR013766">
    <property type="entry name" value="Thioredoxin_domain"/>
</dbReference>
<dbReference type="GO" id="GO:0016209">
    <property type="term" value="F:antioxidant activity"/>
    <property type="evidence" value="ECO:0007669"/>
    <property type="project" value="InterPro"/>
</dbReference>
<sequence>MRKLVYLFIAVGALLSCQNNNKYTIKGTVAGDAYEGTNVYLQQMTENAMVATDTAIIQNGAFSFSGMADTTGLRFIALDETVNPQQESRIPVLVEPGKLEVTFDTVVTVKGTKINDAYTNFRLQQRELVQNIRGIIGQFNSENAAGTMTEERDAELQQSYEEISKQLTDLNFNFIKDNIDNKLGEFVFQNSSSMFEAEQQKEILDLASEEFKSTERIQRVIKRLENLENVAVGKKFVDFTLKDTEGNDISLSDYAGKGNYVLVDFWAAWCGPCRQEMPNVVAAYDKYKAKGFEVVGVSLDQEHDRWVQGIKDLNMTWPQMSDLQYWDSPIVDLYAIQGIPHTVLLDKEGKIIEKNLRGEALDAKLAELMP</sequence>
<reference evidence="6 7" key="1">
    <citation type="submission" date="2016-08" db="EMBL/GenBank/DDBJ databases">
        <authorList>
            <person name="Seilhamer J.J."/>
        </authorList>
    </citation>
    <scope>NUCLEOTIDE SEQUENCE [LARGE SCALE GENOMIC DNA]</scope>
    <source>
        <strain evidence="6">M3/6</strain>
    </source>
</reference>
<dbReference type="PANTHER" id="PTHR42852">
    <property type="entry name" value="THIOL:DISULFIDE INTERCHANGE PROTEIN DSBE"/>
    <property type="match status" value="1"/>
</dbReference>
<gene>
    <name evidence="6" type="ORF">PSM36_0378</name>
</gene>
<dbReference type="PANTHER" id="PTHR42852:SF6">
    <property type="entry name" value="THIOL:DISULFIDE INTERCHANGE PROTEIN DSBE"/>
    <property type="match status" value="1"/>
</dbReference>
<dbReference type="InterPro" id="IPR050553">
    <property type="entry name" value="Thioredoxin_ResA/DsbE_sf"/>
</dbReference>
<feature type="domain" description="Thioredoxin" evidence="5">
    <location>
        <begin position="230"/>
        <end position="370"/>
    </location>
</feature>
<dbReference type="CDD" id="cd02966">
    <property type="entry name" value="TlpA_like_family"/>
    <property type="match status" value="1"/>
</dbReference>
<dbReference type="Proteomes" id="UP000187464">
    <property type="component" value="Chromosome I"/>
</dbReference>
<organism evidence="6 7">
    <name type="scientific">Proteiniphilum saccharofermentans</name>
    <dbReference type="NCBI Taxonomy" id="1642647"/>
    <lineage>
        <taxon>Bacteria</taxon>
        <taxon>Pseudomonadati</taxon>
        <taxon>Bacteroidota</taxon>
        <taxon>Bacteroidia</taxon>
        <taxon>Bacteroidales</taxon>
        <taxon>Dysgonomonadaceae</taxon>
        <taxon>Proteiniphilum</taxon>
    </lineage>
</organism>
<keyword evidence="2" id="KW-0201">Cytochrome c-type biogenesis</keyword>
<dbReference type="InterPro" id="IPR017937">
    <property type="entry name" value="Thioredoxin_CS"/>
</dbReference>
<dbReference type="Gene3D" id="3.40.30.10">
    <property type="entry name" value="Glutaredoxin"/>
    <property type="match status" value="1"/>
</dbReference>
<keyword evidence="7" id="KW-1185">Reference proteome</keyword>
<accession>A0A1R3SZI6</accession>
<dbReference type="PROSITE" id="PS00194">
    <property type="entry name" value="THIOREDOXIN_1"/>
    <property type="match status" value="1"/>
</dbReference>
<keyword evidence="3" id="KW-1015">Disulfide bond</keyword>
<dbReference type="GO" id="GO:0030313">
    <property type="term" value="C:cell envelope"/>
    <property type="evidence" value="ECO:0007669"/>
    <property type="project" value="UniProtKB-SubCell"/>
</dbReference>
<comment type="subcellular location">
    <subcellularLocation>
        <location evidence="1">Cell envelope</location>
    </subcellularLocation>
</comment>
<protein>
    <recommendedName>
        <fullName evidence="5">Thioredoxin domain-containing protein</fullName>
    </recommendedName>
</protein>
<dbReference type="GO" id="GO:0016491">
    <property type="term" value="F:oxidoreductase activity"/>
    <property type="evidence" value="ECO:0007669"/>
    <property type="project" value="InterPro"/>
</dbReference>
<dbReference type="InterPro" id="IPR036249">
    <property type="entry name" value="Thioredoxin-like_sf"/>
</dbReference>
<dbReference type="AlphaFoldDB" id="A0A1R3SZI6"/>
<name>A0A1R3SZI6_9BACT</name>
<dbReference type="PROSITE" id="PS51257">
    <property type="entry name" value="PROKAR_LIPOPROTEIN"/>
    <property type="match status" value="1"/>
</dbReference>
<evidence type="ECO:0000313" key="6">
    <source>
        <dbReference type="EMBL" id="SCD19212.1"/>
    </source>
</evidence>
<dbReference type="KEGG" id="psac:PSM36_0378"/>
<evidence type="ECO:0000313" key="7">
    <source>
        <dbReference type="Proteomes" id="UP000187464"/>
    </source>
</evidence>
<evidence type="ECO:0000256" key="1">
    <source>
        <dbReference type="ARBA" id="ARBA00004196"/>
    </source>
</evidence>
<evidence type="ECO:0000259" key="5">
    <source>
        <dbReference type="PROSITE" id="PS51352"/>
    </source>
</evidence>
<keyword evidence="4" id="KW-0676">Redox-active center</keyword>
<dbReference type="RefSeq" id="WP_076931983.1">
    <property type="nucleotide sequence ID" value="NZ_LT605205.1"/>
</dbReference>
<evidence type="ECO:0000256" key="2">
    <source>
        <dbReference type="ARBA" id="ARBA00022748"/>
    </source>
</evidence>
<dbReference type="GO" id="GO:0017004">
    <property type="term" value="P:cytochrome complex assembly"/>
    <property type="evidence" value="ECO:0007669"/>
    <property type="project" value="UniProtKB-KW"/>
</dbReference>
<dbReference type="Pfam" id="PF14289">
    <property type="entry name" value="DUF4369"/>
    <property type="match status" value="1"/>
</dbReference>
<dbReference type="InterPro" id="IPR000866">
    <property type="entry name" value="AhpC/TSA"/>
</dbReference>
<evidence type="ECO:0000256" key="3">
    <source>
        <dbReference type="ARBA" id="ARBA00023157"/>
    </source>
</evidence>
<evidence type="ECO:0000256" key="4">
    <source>
        <dbReference type="ARBA" id="ARBA00023284"/>
    </source>
</evidence>
<dbReference type="Pfam" id="PF00578">
    <property type="entry name" value="AhpC-TSA"/>
    <property type="match status" value="1"/>
</dbReference>
<dbReference type="InterPro" id="IPR025380">
    <property type="entry name" value="DUF4369"/>
</dbReference>
<proteinExistence type="predicted"/>
<dbReference type="SUPFAM" id="SSF52833">
    <property type="entry name" value="Thioredoxin-like"/>
    <property type="match status" value="1"/>
</dbReference>
<dbReference type="PROSITE" id="PS51352">
    <property type="entry name" value="THIOREDOXIN_2"/>
    <property type="match status" value="1"/>
</dbReference>
<dbReference type="EMBL" id="LT605205">
    <property type="protein sequence ID" value="SCD19212.1"/>
    <property type="molecule type" value="Genomic_DNA"/>
</dbReference>